<dbReference type="AlphaFoldDB" id="A0A7W8L9I3"/>
<gene>
    <name evidence="1" type="ORF">HDG41_004664</name>
</gene>
<dbReference type="EMBL" id="JACHDE010000009">
    <property type="protein sequence ID" value="MBB5402578.1"/>
    <property type="molecule type" value="Genomic_DNA"/>
</dbReference>
<comment type="caution">
    <text evidence="1">The sequence shown here is derived from an EMBL/GenBank/DDBJ whole genome shotgun (WGS) entry which is preliminary data.</text>
</comment>
<evidence type="ECO:0000313" key="1">
    <source>
        <dbReference type="EMBL" id="MBB5402578.1"/>
    </source>
</evidence>
<evidence type="ECO:0000313" key="2">
    <source>
        <dbReference type="Proteomes" id="UP000592820"/>
    </source>
</evidence>
<proteinExistence type="predicted"/>
<name>A0A7W8L9I3_9BURK</name>
<accession>A0A7W8L9I3</accession>
<protein>
    <submittedName>
        <fullName evidence="1">Uncharacterized protein</fullName>
    </submittedName>
</protein>
<dbReference type="Proteomes" id="UP000592820">
    <property type="component" value="Unassembled WGS sequence"/>
</dbReference>
<reference evidence="1 2" key="1">
    <citation type="submission" date="2020-08" db="EMBL/GenBank/DDBJ databases">
        <title>Genomic Encyclopedia of Type Strains, Phase IV (KMG-V): Genome sequencing to study the core and pangenomes of soil and plant-associated prokaryotes.</title>
        <authorList>
            <person name="Whitman W."/>
        </authorList>
    </citation>
    <scope>NUCLEOTIDE SEQUENCE [LARGE SCALE GENOMIC DNA]</scope>
    <source>
        <strain evidence="1 2">JPY162</strain>
    </source>
</reference>
<sequence length="186" mass="20588">MRNPPTSLEKNMTRFKGSLHDFDHIGALRGFLPSGLSNACPHALKRACEPADMGRRRTNLKNCRLLDVGLHVRTASVSCPGRRGGSTSLYPLPRRLLAEISRETAGPHRRQVPVISGVISPDGSLSAILNMAIIRIRDEQAASEGDDSCGFHALRLRTQAPLRLDTSLLDGTGYRWHRSRRHATHR</sequence>
<organism evidence="1 2">
    <name type="scientific">Paraburkholderia youngii</name>
    <dbReference type="NCBI Taxonomy" id="2782701"/>
    <lineage>
        <taxon>Bacteria</taxon>
        <taxon>Pseudomonadati</taxon>
        <taxon>Pseudomonadota</taxon>
        <taxon>Betaproteobacteria</taxon>
        <taxon>Burkholderiales</taxon>
        <taxon>Burkholderiaceae</taxon>
        <taxon>Paraburkholderia</taxon>
    </lineage>
</organism>